<name>A0AAV1RGL1_9ROSI</name>
<dbReference type="AlphaFoldDB" id="A0AAV1RGL1"/>
<evidence type="ECO:0000313" key="2">
    <source>
        <dbReference type="Proteomes" id="UP001314170"/>
    </source>
</evidence>
<comment type="caution">
    <text evidence="1">The sequence shown here is derived from an EMBL/GenBank/DDBJ whole genome shotgun (WGS) entry which is preliminary data.</text>
</comment>
<evidence type="ECO:0000313" key="1">
    <source>
        <dbReference type="EMBL" id="CAK7334389.1"/>
    </source>
</evidence>
<organism evidence="1 2">
    <name type="scientific">Dovyalis caffra</name>
    <dbReference type="NCBI Taxonomy" id="77055"/>
    <lineage>
        <taxon>Eukaryota</taxon>
        <taxon>Viridiplantae</taxon>
        <taxon>Streptophyta</taxon>
        <taxon>Embryophyta</taxon>
        <taxon>Tracheophyta</taxon>
        <taxon>Spermatophyta</taxon>
        <taxon>Magnoliopsida</taxon>
        <taxon>eudicotyledons</taxon>
        <taxon>Gunneridae</taxon>
        <taxon>Pentapetalae</taxon>
        <taxon>rosids</taxon>
        <taxon>fabids</taxon>
        <taxon>Malpighiales</taxon>
        <taxon>Salicaceae</taxon>
        <taxon>Flacourtieae</taxon>
        <taxon>Dovyalis</taxon>
    </lineage>
</organism>
<sequence>MDRHCLMLKDDLVLVELHEERTTVIDLDLFFTVPRRVKLRSFEPSRLSKPYLSCREIEKRKRKGISIHPPNPDRNKYIPLCMHLCKHGIYRLQFFDD</sequence>
<accession>A0AAV1RGL1</accession>
<keyword evidence="2" id="KW-1185">Reference proteome</keyword>
<dbReference type="Proteomes" id="UP001314170">
    <property type="component" value="Unassembled WGS sequence"/>
</dbReference>
<reference evidence="1 2" key="1">
    <citation type="submission" date="2024-01" db="EMBL/GenBank/DDBJ databases">
        <authorList>
            <person name="Waweru B."/>
        </authorList>
    </citation>
    <scope>NUCLEOTIDE SEQUENCE [LARGE SCALE GENOMIC DNA]</scope>
</reference>
<protein>
    <submittedName>
        <fullName evidence="1">Uncharacterized protein</fullName>
    </submittedName>
</protein>
<proteinExistence type="predicted"/>
<gene>
    <name evidence="1" type="ORF">DCAF_LOCUS9893</name>
</gene>
<dbReference type="EMBL" id="CAWUPB010000950">
    <property type="protein sequence ID" value="CAK7334389.1"/>
    <property type="molecule type" value="Genomic_DNA"/>
</dbReference>